<gene>
    <name evidence="8" type="ORF">ACRE_008500</name>
</gene>
<feature type="region of interest" description="Disordered" evidence="6">
    <location>
        <begin position="263"/>
        <end position="283"/>
    </location>
</feature>
<keyword evidence="2 7" id="KW-0812">Transmembrane</keyword>
<name>A0A086TG78_HAPC1</name>
<dbReference type="HOGENOM" id="CLU_048316_0_0_1"/>
<dbReference type="EMBL" id="JPKY01000004">
    <property type="protein sequence ID" value="KFH48360.1"/>
    <property type="molecule type" value="Genomic_DNA"/>
</dbReference>
<proteinExistence type="predicted"/>
<dbReference type="PANTHER" id="PTHR31394">
    <property type="entry name" value="TRANSMEMBRANE PROTEIN 199"/>
    <property type="match status" value="1"/>
</dbReference>
<dbReference type="InterPro" id="IPR021013">
    <property type="entry name" value="ATPase_Vma12"/>
</dbReference>
<feature type="compositionally biased region" description="Basic and acidic residues" evidence="6">
    <location>
        <begin position="270"/>
        <end position="283"/>
    </location>
</feature>
<dbReference type="Proteomes" id="UP000029964">
    <property type="component" value="Unassembled WGS sequence"/>
</dbReference>
<dbReference type="OrthoDB" id="19981at2759"/>
<organism evidence="8 9">
    <name type="scientific">Hapsidospora chrysogenum (strain ATCC 11550 / CBS 779.69 / DSM 880 / IAM 14645 / JCM 23072 / IMI 49137)</name>
    <name type="common">Acremonium chrysogenum</name>
    <dbReference type="NCBI Taxonomy" id="857340"/>
    <lineage>
        <taxon>Eukaryota</taxon>
        <taxon>Fungi</taxon>
        <taxon>Dikarya</taxon>
        <taxon>Ascomycota</taxon>
        <taxon>Pezizomycotina</taxon>
        <taxon>Sordariomycetes</taxon>
        <taxon>Hypocreomycetidae</taxon>
        <taxon>Hypocreales</taxon>
        <taxon>Bionectriaceae</taxon>
        <taxon>Hapsidospora</taxon>
    </lineage>
</organism>
<evidence type="ECO:0000256" key="3">
    <source>
        <dbReference type="ARBA" id="ARBA00022824"/>
    </source>
</evidence>
<evidence type="ECO:0000256" key="4">
    <source>
        <dbReference type="ARBA" id="ARBA00022989"/>
    </source>
</evidence>
<protein>
    <submittedName>
        <fullName evidence="8">Uncharacterized protein</fullName>
    </submittedName>
</protein>
<keyword evidence="5 7" id="KW-0472">Membrane</keyword>
<dbReference type="Pfam" id="PF11712">
    <property type="entry name" value="Vma12"/>
    <property type="match status" value="1"/>
</dbReference>
<feature type="transmembrane region" description="Helical" evidence="7">
    <location>
        <begin position="169"/>
        <end position="193"/>
    </location>
</feature>
<feature type="transmembrane region" description="Helical" evidence="7">
    <location>
        <begin position="199"/>
        <end position="222"/>
    </location>
</feature>
<evidence type="ECO:0000256" key="2">
    <source>
        <dbReference type="ARBA" id="ARBA00022692"/>
    </source>
</evidence>
<dbReference type="GO" id="GO:0005789">
    <property type="term" value="C:endoplasmic reticulum membrane"/>
    <property type="evidence" value="ECO:0007669"/>
    <property type="project" value="UniProtKB-SubCell"/>
</dbReference>
<evidence type="ECO:0000313" key="8">
    <source>
        <dbReference type="EMBL" id="KFH48360.1"/>
    </source>
</evidence>
<comment type="subcellular location">
    <subcellularLocation>
        <location evidence="1">Endoplasmic reticulum membrane</location>
        <topology evidence="1">Multi-pass membrane protein</topology>
    </subcellularLocation>
</comment>
<keyword evidence="3" id="KW-0256">Endoplasmic reticulum</keyword>
<reference evidence="9" key="1">
    <citation type="journal article" date="2014" name="Genome Announc.">
        <title>Genome sequence and annotation of Acremonium chrysogenum, producer of the beta-lactam antibiotic cephalosporin C.</title>
        <authorList>
            <person name="Terfehr D."/>
            <person name="Dahlmann T.A."/>
            <person name="Specht T."/>
            <person name="Zadra I."/>
            <person name="Kuernsteiner H."/>
            <person name="Kueck U."/>
        </authorList>
    </citation>
    <scope>NUCLEOTIDE SEQUENCE [LARGE SCALE GENOMIC DNA]</scope>
    <source>
        <strain evidence="9">ATCC 11550 / CBS 779.69 / DSM 880 / IAM 14645 / JCM 23072 / IMI 49137</strain>
    </source>
</reference>
<accession>A0A086TG78</accession>
<keyword evidence="4 7" id="KW-1133">Transmembrane helix</keyword>
<evidence type="ECO:0000256" key="1">
    <source>
        <dbReference type="ARBA" id="ARBA00004477"/>
    </source>
</evidence>
<dbReference type="GO" id="GO:0070072">
    <property type="term" value="P:vacuolar proton-transporting V-type ATPase complex assembly"/>
    <property type="evidence" value="ECO:0007669"/>
    <property type="project" value="InterPro"/>
</dbReference>
<keyword evidence="9" id="KW-1185">Reference proteome</keyword>
<feature type="region of interest" description="Disordered" evidence="6">
    <location>
        <begin position="1"/>
        <end position="50"/>
    </location>
</feature>
<dbReference type="AlphaFoldDB" id="A0A086TG78"/>
<evidence type="ECO:0000256" key="7">
    <source>
        <dbReference type="SAM" id="Phobius"/>
    </source>
</evidence>
<sequence length="283" mass="31302">MVLLTMTPSIVEGLKSLPNRPDEEPTKDVPETQTETTQAEPSLAEPAVGKPISHGQIVDLWKSLRASGQSSTFSLEHLLHGAHVYIPPPPPKPEPTPEYKALMARLRREEEARSYERMLNPQHQPHSESFYERFPHASARAFAAVNQPISAADTGDDDGVTYNDVHRQVLLIINFLVSILGVAGTLWVAARWWSLPARLFLTMGGSAVVAVAEVAVYSIYVWKLGEAKQRSQAVKEIGEVVETWVAGEGEKGEGEKVVLLESKEEEEDTDGVRRRTATTKEMD</sequence>
<evidence type="ECO:0000256" key="6">
    <source>
        <dbReference type="SAM" id="MobiDB-lite"/>
    </source>
</evidence>
<dbReference type="STRING" id="857340.A0A086TG78"/>
<evidence type="ECO:0000256" key="5">
    <source>
        <dbReference type="ARBA" id="ARBA00023136"/>
    </source>
</evidence>
<dbReference type="PANTHER" id="PTHR31394:SF1">
    <property type="entry name" value="TRANSMEMBRANE PROTEIN 199"/>
    <property type="match status" value="1"/>
</dbReference>
<feature type="compositionally biased region" description="Basic and acidic residues" evidence="6">
    <location>
        <begin position="20"/>
        <end position="30"/>
    </location>
</feature>
<evidence type="ECO:0000313" key="9">
    <source>
        <dbReference type="Proteomes" id="UP000029964"/>
    </source>
</evidence>
<comment type="caution">
    <text evidence="8">The sequence shown here is derived from an EMBL/GenBank/DDBJ whole genome shotgun (WGS) entry which is preliminary data.</text>
</comment>